<name>A0AAD7ETZ0_9AGAR</name>
<sequence>MPTGSTPRRYEHRSDPATSYTRSTRRWRSRRPHRLVAFPHTVTLQQCTAVAACACRTPQHHLHHLLRARWLFPTAGAPFIASSRTKCVSSKYHSPRSTRTPGASSTRHAPPLARAAATATPHRPRPGCHLPARCYPVQRFTILCSKPAPVRHREYYAQHRLSAQQVQRVFPVAPAAFIASPCAATILCTHAALHSKPWPAAHRERDVHHPRRATAAVPIPPAPLVDDSATPRRMRSTPRGDFRLPIASAGCVCRDDTAAGEQRTDDTEAMRTPRFRCTRLPR</sequence>
<dbReference type="AlphaFoldDB" id="A0AAD7ETZ0"/>
<evidence type="ECO:0000313" key="2">
    <source>
        <dbReference type="EMBL" id="KAJ7351200.1"/>
    </source>
</evidence>
<evidence type="ECO:0000256" key="1">
    <source>
        <dbReference type="SAM" id="MobiDB-lite"/>
    </source>
</evidence>
<proteinExistence type="predicted"/>
<feature type="region of interest" description="Disordered" evidence="1">
    <location>
        <begin position="90"/>
        <end position="123"/>
    </location>
</feature>
<gene>
    <name evidence="2" type="ORF">DFH08DRAFT_1078337</name>
</gene>
<feature type="compositionally biased region" description="Basic residues" evidence="1">
    <location>
        <begin position="273"/>
        <end position="282"/>
    </location>
</feature>
<organism evidence="2 3">
    <name type="scientific">Mycena albidolilacea</name>
    <dbReference type="NCBI Taxonomy" id="1033008"/>
    <lineage>
        <taxon>Eukaryota</taxon>
        <taxon>Fungi</taxon>
        <taxon>Dikarya</taxon>
        <taxon>Basidiomycota</taxon>
        <taxon>Agaricomycotina</taxon>
        <taxon>Agaricomycetes</taxon>
        <taxon>Agaricomycetidae</taxon>
        <taxon>Agaricales</taxon>
        <taxon>Marasmiineae</taxon>
        <taxon>Mycenaceae</taxon>
        <taxon>Mycena</taxon>
    </lineage>
</organism>
<accession>A0AAD7ETZ0</accession>
<dbReference type="Proteomes" id="UP001218218">
    <property type="component" value="Unassembled WGS sequence"/>
</dbReference>
<feature type="compositionally biased region" description="Polar residues" evidence="1">
    <location>
        <begin position="90"/>
        <end position="105"/>
    </location>
</feature>
<feature type="region of interest" description="Disordered" evidence="1">
    <location>
        <begin position="257"/>
        <end position="282"/>
    </location>
</feature>
<feature type="compositionally biased region" description="Low complexity" evidence="1">
    <location>
        <begin position="106"/>
        <end position="121"/>
    </location>
</feature>
<evidence type="ECO:0000313" key="3">
    <source>
        <dbReference type="Proteomes" id="UP001218218"/>
    </source>
</evidence>
<dbReference type="EMBL" id="JARIHO010000013">
    <property type="protein sequence ID" value="KAJ7351200.1"/>
    <property type="molecule type" value="Genomic_DNA"/>
</dbReference>
<reference evidence="2" key="1">
    <citation type="submission" date="2023-03" db="EMBL/GenBank/DDBJ databases">
        <title>Massive genome expansion in bonnet fungi (Mycena s.s.) driven by repeated elements and novel gene families across ecological guilds.</title>
        <authorList>
            <consortium name="Lawrence Berkeley National Laboratory"/>
            <person name="Harder C.B."/>
            <person name="Miyauchi S."/>
            <person name="Viragh M."/>
            <person name="Kuo A."/>
            <person name="Thoen E."/>
            <person name="Andreopoulos B."/>
            <person name="Lu D."/>
            <person name="Skrede I."/>
            <person name="Drula E."/>
            <person name="Henrissat B."/>
            <person name="Morin E."/>
            <person name="Kohler A."/>
            <person name="Barry K."/>
            <person name="LaButti K."/>
            <person name="Morin E."/>
            <person name="Salamov A."/>
            <person name="Lipzen A."/>
            <person name="Mereny Z."/>
            <person name="Hegedus B."/>
            <person name="Baldrian P."/>
            <person name="Stursova M."/>
            <person name="Weitz H."/>
            <person name="Taylor A."/>
            <person name="Grigoriev I.V."/>
            <person name="Nagy L.G."/>
            <person name="Martin F."/>
            <person name="Kauserud H."/>
        </authorList>
    </citation>
    <scope>NUCLEOTIDE SEQUENCE</scope>
    <source>
        <strain evidence="2">CBHHK002</strain>
    </source>
</reference>
<keyword evidence="3" id="KW-1185">Reference proteome</keyword>
<feature type="compositionally biased region" description="Basic and acidic residues" evidence="1">
    <location>
        <begin position="257"/>
        <end position="271"/>
    </location>
</feature>
<feature type="region of interest" description="Disordered" evidence="1">
    <location>
        <begin position="1"/>
        <end position="29"/>
    </location>
</feature>
<comment type="caution">
    <text evidence="2">The sequence shown here is derived from an EMBL/GenBank/DDBJ whole genome shotgun (WGS) entry which is preliminary data.</text>
</comment>
<protein>
    <submittedName>
        <fullName evidence="2">Uncharacterized protein</fullName>
    </submittedName>
</protein>
<feature type="region of interest" description="Disordered" evidence="1">
    <location>
        <begin position="218"/>
        <end position="240"/>
    </location>
</feature>